<dbReference type="Proteomes" id="UP000637628">
    <property type="component" value="Unassembled WGS sequence"/>
</dbReference>
<keyword evidence="3" id="KW-1185">Reference proteome</keyword>
<keyword evidence="1" id="KW-0732">Signal</keyword>
<organism evidence="2 3">
    <name type="scientific">Paractinoplanes durhamensis</name>
    <dbReference type="NCBI Taxonomy" id="113563"/>
    <lineage>
        <taxon>Bacteria</taxon>
        <taxon>Bacillati</taxon>
        <taxon>Actinomycetota</taxon>
        <taxon>Actinomycetes</taxon>
        <taxon>Micromonosporales</taxon>
        <taxon>Micromonosporaceae</taxon>
        <taxon>Paractinoplanes</taxon>
    </lineage>
</organism>
<sequence length="241" mass="24385">MRNIGYKSVRLAVAATTCVALAAPVPALASPATSAPAGATASASTPALAPVAVAPRPKRLTAALLAPNDLPRGYELMADGGGLSMMADINTDADICDQKIAHSAGAQSSEAAGVAFTKAGGGPMLFESLARTGPRAAHEIVTGVASAARRCPTVLVNMPTAGQQIRLNIAPLRVPRLGDAAAGLTFTAKLPNVGLTVHGKMISVAHRGVALTIMLIGVPQTTPQETNAITIAAVRKLQHRA</sequence>
<evidence type="ECO:0000313" key="3">
    <source>
        <dbReference type="Proteomes" id="UP000637628"/>
    </source>
</evidence>
<gene>
    <name evidence="2" type="ORF">Adu01nite_56710</name>
</gene>
<dbReference type="EMBL" id="BOML01000043">
    <property type="protein sequence ID" value="GIE04321.1"/>
    <property type="molecule type" value="Genomic_DNA"/>
</dbReference>
<protein>
    <recommendedName>
        <fullName evidence="4">Sensor domain-containing protein</fullName>
    </recommendedName>
</protein>
<dbReference type="RefSeq" id="WP_203730947.1">
    <property type="nucleotide sequence ID" value="NZ_BAAATX010000016.1"/>
</dbReference>
<reference evidence="2 3" key="1">
    <citation type="submission" date="2021-01" db="EMBL/GenBank/DDBJ databases">
        <title>Whole genome shotgun sequence of Actinoplanes durhamensis NBRC 14914.</title>
        <authorList>
            <person name="Komaki H."/>
            <person name="Tamura T."/>
        </authorList>
    </citation>
    <scope>NUCLEOTIDE SEQUENCE [LARGE SCALE GENOMIC DNA]</scope>
    <source>
        <strain evidence="2 3">NBRC 14914</strain>
    </source>
</reference>
<evidence type="ECO:0008006" key="4">
    <source>
        <dbReference type="Google" id="ProtNLM"/>
    </source>
</evidence>
<evidence type="ECO:0000313" key="2">
    <source>
        <dbReference type="EMBL" id="GIE04321.1"/>
    </source>
</evidence>
<proteinExistence type="predicted"/>
<feature type="chain" id="PRO_5046023594" description="Sensor domain-containing protein" evidence="1">
    <location>
        <begin position="23"/>
        <end position="241"/>
    </location>
</feature>
<evidence type="ECO:0000256" key="1">
    <source>
        <dbReference type="SAM" id="SignalP"/>
    </source>
</evidence>
<name>A0ABQ3Z3D0_9ACTN</name>
<accession>A0ABQ3Z3D0</accession>
<feature type="signal peptide" evidence="1">
    <location>
        <begin position="1"/>
        <end position="22"/>
    </location>
</feature>
<comment type="caution">
    <text evidence="2">The sequence shown here is derived from an EMBL/GenBank/DDBJ whole genome shotgun (WGS) entry which is preliminary data.</text>
</comment>